<dbReference type="EMBL" id="QGGO01000003">
    <property type="protein sequence ID" value="PWK28490.1"/>
    <property type="molecule type" value="Genomic_DNA"/>
</dbReference>
<dbReference type="PANTHER" id="PTHR45641:SF19">
    <property type="entry name" value="NEPHROCYSTIN-3"/>
    <property type="match status" value="1"/>
</dbReference>
<comment type="caution">
    <text evidence="4">The sequence shown here is derived from an EMBL/GenBank/DDBJ whole genome shotgun (WGS) entry which is preliminary data.</text>
</comment>
<feature type="repeat" description="TPR" evidence="3">
    <location>
        <begin position="379"/>
        <end position="412"/>
    </location>
</feature>
<dbReference type="Proteomes" id="UP000245489">
    <property type="component" value="Unassembled WGS sequence"/>
</dbReference>
<organism evidence="4 5">
    <name type="scientific">Arcicella aurantiaca</name>
    <dbReference type="NCBI Taxonomy" id="591202"/>
    <lineage>
        <taxon>Bacteria</taxon>
        <taxon>Pseudomonadati</taxon>
        <taxon>Bacteroidota</taxon>
        <taxon>Cytophagia</taxon>
        <taxon>Cytophagales</taxon>
        <taxon>Flectobacillaceae</taxon>
        <taxon>Arcicella</taxon>
    </lineage>
</organism>
<evidence type="ECO:0000256" key="3">
    <source>
        <dbReference type="PROSITE-ProRule" id="PRU00339"/>
    </source>
</evidence>
<keyword evidence="2 3" id="KW-0802">TPR repeat</keyword>
<dbReference type="InterPro" id="IPR019734">
    <property type="entry name" value="TPR_rpt"/>
</dbReference>
<name>A0A316EEI9_9BACT</name>
<dbReference type="AlphaFoldDB" id="A0A316EEI9"/>
<dbReference type="InterPro" id="IPR011990">
    <property type="entry name" value="TPR-like_helical_dom_sf"/>
</dbReference>
<proteinExistence type="predicted"/>
<dbReference type="PANTHER" id="PTHR45641">
    <property type="entry name" value="TETRATRICOPEPTIDE REPEAT PROTEIN (AFU_ORTHOLOGUE AFUA_6G03870)"/>
    <property type="match status" value="1"/>
</dbReference>
<dbReference type="RefSeq" id="WP_109741482.1">
    <property type="nucleotide sequence ID" value="NZ_QGGO01000003.1"/>
</dbReference>
<dbReference type="SUPFAM" id="SSF48452">
    <property type="entry name" value="TPR-like"/>
    <property type="match status" value="2"/>
</dbReference>
<sequence length="801" mass="93179">MKQFLLFFIVFTTHFSWGQEEFRIRVCENYKDGKGLKDVSIRIDGIGSVSSDNDGFVVFPNLRKSHNKVTGDVIKITTIINGYSVVNSLETTSYTLKKDRTAFLEIILSKDKVRDLFASKYYQRQASFTIDAKQSGQIENITNVVNDYLKKIQTLNDSHKKEKDALIFKIDSLNDIITKIHIQRENQLETAQKIASLLSSIPPNVDDDVLKNAYSLFIKGEFEQSLKVLSNENLEKDRLEYLQEEKLAELLKRDAFKKKSIYIQKCLFKADLSELIYDFKGTEFWYKKAYEADSNNIDVLINFGNFWNNQNEFEKSKPLYIRGLAVNPDSSFKATLLHNLGNYYIHADDKDSALICFEASLAIRKCFAFYNPEYLPSVANTLSSIGIVYLNEEEDEKAQKYFQEAFALYESLLIVDRKNRYRYLLDVARSSNHLGSIMIGRGNKVAREKLQYALEICDYLEKEKPSTFNTDIKALVLNNLGSLYANLEKCDSSIIYLEKSLKIKTELAKKNPSGYEKDLIEIYLNLGICNEKIKQNNKAEINYNQALNISRKLFLSNPIPYAKKHHILLDNLSQFYLNIQNKEQLHNVFEQSLNDFDFLEKKDSIKYLEIKTQFIHLYQVFCFRDSTEYSKLIDLLIMMVNTYEKIALTNPNSTTQNDYWQRSYEIIKTFPEIIKDDSTATRRVLLQKEIVHFFKIKPFKEPKILSLNLNNLSWYQLLAKDFKSAEQSARESSFANNQDTSINSNLAFALLFQGKFEESKAIFSKIDIQTEKRLILRDLLIFERKGITHKEVSKIRKMLEK</sequence>
<keyword evidence="5" id="KW-1185">Reference proteome</keyword>
<keyword evidence="1" id="KW-0677">Repeat</keyword>
<dbReference type="Gene3D" id="1.25.40.10">
    <property type="entry name" value="Tetratricopeptide repeat domain"/>
    <property type="match status" value="2"/>
</dbReference>
<evidence type="ECO:0000313" key="4">
    <source>
        <dbReference type="EMBL" id="PWK28490.1"/>
    </source>
</evidence>
<reference evidence="4 5" key="1">
    <citation type="submission" date="2018-05" db="EMBL/GenBank/DDBJ databases">
        <title>Genomic Encyclopedia of Archaeal and Bacterial Type Strains, Phase II (KMG-II): from individual species to whole genera.</title>
        <authorList>
            <person name="Goeker M."/>
        </authorList>
    </citation>
    <scope>NUCLEOTIDE SEQUENCE [LARGE SCALE GENOMIC DNA]</scope>
    <source>
        <strain evidence="4 5">DSM 22214</strain>
    </source>
</reference>
<evidence type="ECO:0000313" key="5">
    <source>
        <dbReference type="Proteomes" id="UP000245489"/>
    </source>
</evidence>
<dbReference type="PROSITE" id="PS50005">
    <property type="entry name" value="TPR"/>
    <property type="match status" value="2"/>
</dbReference>
<gene>
    <name evidence="4" type="ORF">LV89_00694</name>
</gene>
<dbReference type="OrthoDB" id="1119265at2"/>
<accession>A0A316EEI9</accession>
<evidence type="ECO:0000256" key="2">
    <source>
        <dbReference type="ARBA" id="ARBA00022803"/>
    </source>
</evidence>
<dbReference type="Pfam" id="PF13181">
    <property type="entry name" value="TPR_8"/>
    <property type="match status" value="2"/>
</dbReference>
<protein>
    <submittedName>
        <fullName evidence="4">Tetratricopeptide repeat protein</fullName>
    </submittedName>
</protein>
<dbReference type="Pfam" id="PF13374">
    <property type="entry name" value="TPR_10"/>
    <property type="match status" value="1"/>
</dbReference>
<dbReference type="SMART" id="SM00028">
    <property type="entry name" value="TPR"/>
    <property type="match status" value="5"/>
</dbReference>
<feature type="repeat" description="TPR" evidence="3">
    <location>
        <begin position="297"/>
        <end position="330"/>
    </location>
</feature>
<evidence type="ECO:0000256" key="1">
    <source>
        <dbReference type="ARBA" id="ARBA00022737"/>
    </source>
</evidence>